<dbReference type="EMBL" id="FONY01000031">
    <property type="protein sequence ID" value="SFF40347.1"/>
    <property type="molecule type" value="Genomic_DNA"/>
</dbReference>
<evidence type="ECO:0000256" key="1">
    <source>
        <dbReference type="ARBA" id="ARBA00001946"/>
    </source>
</evidence>
<evidence type="ECO:0000256" key="14">
    <source>
        <dbReference type="ARBA" id="ARBA00079807"/>
    </source>
</evidence>
<dbReference type="RefSeq" id="WP_091548491.1">
    <property type="nucleotide sequence ID" value="NZ_FONY01000031.1"/>
</dbReference>
<keyword evidence="17" id="KW-1185">Reference proteome</keyword>
<comment type="function">
    <text evidence="12">Catalyzes the conversion of uracil and 5-phospho-alpha-D-ribose 1-diphosphate (PRPP) to UMP and diphosphate.</text>
</comment>
<evidence type="ECO:0000256" key="2">
    <source>
        <dbReference type="ARBA" id="ARBA00005180"/>
    </source>
</evidence>
<keyword evidence="7 16" id="KW-0808">Transferase</keyword>
<dbReference type="InterPro" id="IPR000836">
    <property type="entry name" value="PRTase_dom"/>
</dbReference>
<keyword evidence="8" id="KW-0547">Nucleotide-binding</keyword>
<dbReference type="PANTHER" id="PTHR11608">
    <property type="entry name" value="BIFUNCTIONAL PROTEIN PYRR"/>
    <property type="match status" value="1"/>
</dbReference>
<evidence type="ECO:0000313" key="17">
    <source>
        <dbReference type="Proteomes" id="UP000199513"/>
    </source>
</evidence>
<dbReference type="InterPro" id="IPR050137">
    <property type="entry name" value="PyrR_bifunctional"/>
</dbReference>
<evidence type="ECO:0000256" key="8">
    <source>
        <dbReference type="ARBA" id="ARBA00022741"/>
    </source>
</evidence>
<dbReference type="FunFam" id="3.40.50.2020:FF:000023">
    <property type="entry name" value="Probable uracil phosphoribosyltransferase"/>
    <property type="match status" value="1"/>
</dbReference>
<dbReference type="EC" id="2.4.2.9" evidence="4"/>
<sequence length="214" mass="24039">MFVLVEQNSIANQFLAELRHQEIQKDKARFRHNLERVGEVLAYEISKTLDYQVEKITTPLGVAHTHLPKSYPILACIMRAGFPFYQGFLRFFDSSESAFIGAFRGKTKEDEQFDIELHYSAVPNLHEKSLIIIDPMLATGKSIVLAYKQLLSYGAPLSVHIASVIASREGIHHLSSQIPHAKIWVGEIDAELNKKFYIVPGLGDAGDLAFGEKL</sequence>
<dbReference type="STRING" id="1003.SAMN04488541_103134"/>
<reference evidence="16 17" key="1">
    <citation type="submission" date="2016-10" db="EMBL/GenBank/DDBJ databases">
        <authorList>
            <person name="de Groot N.N."/>
        </authorList>
    </citation>
    <scope>NUCLEOTIDE SEQUENCE [LARGE SCALE GENOMIC DNA]</scope>
    <source>
        <strain>GEY</strain>
        <strain evidence="17">DSM 9560</strain>
    </source>
</reference>
<evidence type="ECO:0000256" key="12">
    <source>
        <dbReference type="ARBA" id="ARBA00056901"/>
    </source>
</evidence>
<evidence type="ECO:0000313" key="16">
    <source>
        <dbReference type="EMBL" id="SFF40347.1"/>
    </source>
</evidence>
<dbReference type="InterPro" id="IPR029057">
    <property type="entry name" value="PRTase-like"/>
</dbReference>
<dbReference type="GO" id="GO:0004845">
    <property type="term" value="F:uracil phosphoribosyltransferase activity"/>
    <property type="evidence" value="ECO:0007669"/>
    <property type="project" value="UniProtKB-EC"/>
</dbReference>
<protein>
    <recommendedName>
        <fullName evidence="13">Uracil phosphoribosyltransferase</fullName>
        <ecNumber evidence="4">2.4.2.9</ecNumber>
    </recommendedName>
    <alternativeName>
        <fullName evidence="10">UMP pyrophosphorylase</fullName>
    </alternativeName>
    <alternativeName>
        <fullName evidence="14">UPRTase</fullName>
    </alternativeName>
</protein>
<dbReference type="CDD" id="cd06223">
    <property type="entry name" value="PRTases_typeI"/>
    <property type="match status" value="1"/>
</dbReference>
<comment type="cofactor">
    <cofactor evidence="1">
        <name>Mg(2+)</name>
        <dbReference type="ChEBI" id="CHEBI:18420"/>
    </cofactor>
</comment>
<comment type="catalytic activity">
    <reaction evidence="11">
        <text>UMP + diphosphate = 5-phospho-alpha-D-ribose 1-diphosphate + uracil</text>
        <dbReference type="Rhea" id="RHEA:13017"/>
        <dbReference type="ChEBI" id="CHEBI:17568"/>
        <dbReference type="ChEBI" id="CHEBI:33019"/>
        <dbReference type="ChEBI" id="CHEBI:57865"/>
        <dbReference type="ChEBI" id="CHEBI:58017"/>
        <dbReference type="EC" id="2.4.2.9"/>
    </reaction>
</comment>
<proteinExistence type="inferred from homology"/>
<dbReference type="OrthoDB" id="9781675at2"/>
<keyword evidence="6 16" id="KW-0328">Glycosyltransferase</keyword>
<evidence type="ECO:0000259" key="15">
    <source>
        <dbReference type="Pfam" id="PF14681"/>
    </source>
</evidence>
<dbReference type="Proteomes" id="UP000199513">
    <property type="component" value="Unassembled WGS sequence"/>
</dbReference>
<keyword evidence="9" id="KW-0342">GTP-binding</keyword>
<feature type="domain" description="Phosphoribosyltransferase" evidence="15">
    <location>
        <begin position="7"/>
        <end position="211"/>
    </location>
</feature>
<dbReference type="Gene3D" id="3.40.50.2020">
    <property type="match status" value="1"/>
</dbReference>
<evidence type="ECO:0000256" key="5">
    <source>
        <dbReference type="ARBA" id="ARBA00022533"/>
    </source>
</evidence>
<organism evidence="16 17">
    <name type="scientific">Thermoflexibacter ruber</name>
    <dbReference type="NCBI Taxonomy" id="1003"/>
    <lineage>
        <taxon>Bacteria</taxon>
        <taxon>Pseudomonadati</taxon>
        <taxon>Bacteroidota</taxon>
        <taxon>Cytophagia</taxon>
        <taxon>Cytophagales</taxon>
        <taxon>Thermoflexibacteraceae</taxon>
        <taxon>Thermoflexibacter</taxon>
    </lineage>
</organism>
<comment type="pathway">
    <text evidence="2">Pyrimidine metabolism; UMP biosynthesis via salvage pathway; UMP from uracil: step 1/1.</text>
</comment>
<evidence type="ECO:0000256" key="6">
    <source>
        <dbReference type="ARBA" id="ARBA00022676"/>
    </source>
</evidence>
<accession>A0A1I2IH11</accession>
<dbReference type="PANTHER" id="PTHR11608:SF0">
    <property type="entry name" value="BIFUNCTIONAL PROTEIN PYRR"/>
    <property type="match status" value="1"/>
</dbReference>
<dbReference type="GO" id="GO:0005525">
    <property type="term" value="F:GTP binding"/>
    <property type="evidence" value="ECO:0007669"/>
    <property type="project" value="UniProtKB-KW"/>
</dbReference>
<dbReference type="SUPFAM" id="SSF53271">
    <property type="entry name" value="PRTase-like"/>
    <property type="match status" value="1"/>
</dbReference>
<evidence type="ECO:0000256" key="7">
    <source>
        <dbReference type="ARBA" id="ARBA00022679"/>
    </source>
</evidence>
<evidence type="ECO:0000256" key="3">
    <source>
        <dbReference type="ARBA" id="ARBA00009516"/>
    </source>
</evidence>
<evidence type="ECO:0000256" key="4">
    <source>
        <dbReference type="ARBA" id="ARBA00011894"/>
    </source>
</evidence>
<gene>
    <name evidence="16" type="ORF">SAMN04488541_103134</name>
</gene>
<evidence type="ECO:0000256" key="10">
    <source>
        <dbReference type="ARBA" id="ARBA00031082"/>
    </source>
</evidence>
<dbReference type="Pfam" id="PF14681">
    <property type="entry name" value="UPRTase"/>
    <property type="match status" value="1"/>
</dbReference>
<dbReference type="NCBIfam" id="NF001097">
    <property type="entry name" value="PRK00129.1"/>
    <property type="match status" value="1"/>
</dbReference>
<dbReference type="AlphaFoldDB" id="A0A1I2IH11"/>
<evidence type="ECO:0000256" key="9">
    <source>
        <dbReference type="ARBA" id="ARBA00023134"/>
    </source>
</evidence>
<evidence type="ECO:0000256" key="11">
    <source>
        <dbReference type="ARBA" id="ARBA00052919"/>
    </source>
</evidence>
<comment type="similarity">
    <text evidence="3">Belongs to the UPRTase family.</text>
</comment>
<name>A0A1I2IH11_9BACT</name>
<keyword evidence="5" id="KW-0021">Allosteric enzyme</keyword>
<evidence type="ECO:0000256" key="13">
    <source>
        <dbReference type="ARBA" id="ARBA00072146"/>
    </source>
</evidence>